<name>A0ABY6MR61_9BURK</name>
<dbReference type="SUPFAM" id="SSF53850">
    <property type="entry name" value="Periplasmic binding protein-like II"/>
    <property type="match status" value="1"/>
</dbReference>
<dbReference type="Gene3D" id="3.40.190.10">
    <property type="entry name" value="Periplasmic binding protein-like II"/>
    <property type="match status" value="2"/>
</dbReference>
<dbReference type="EMBL" id="CP110257">
    <property type="protein sequence ID" value="UZD54487.1"/>
    <property type="molecule type" value="Genomic_DNA"/>
</dbReference>
<accession>A0ABY6MR61</accession>
<evidence type="ECO:0000313" key="5">
    <source>
        <dbReference type="Proteomes" id="UP001163266"/>
    </source>
</evidence>
<dbReference type="InterPro" id="IPR005770">
    <property type="entry name" value="PhnD"/>
</dbReference>
<dbReference type="Pfam" id="PF12974">
    <property type="entry name" value="Phosphonate-bd"/>
    <property type="match status" value="1"/>
</dbReference>
<gene>
    <name evidence="4" type="primary">phnD</name>
    <name evidence="4" type="ORF">OMP39_12585</name>
</gene>
<dbReference type="NCBIfam" id="TIGR03431">
    <property type="entry name" value="PhnD"/>
    <property type="match status" value="1"/>
</dbReference>
<keyword evidence="5" id="KW-1185">Reference proteome</keyword>
<dbReference type="PANTHER" id="PTHR35841">
    <property type="entry name" value="PHOSPHONATES-BINDING PERIPLASMIC PROTEIN"/>
    <property type="match status" value="1"/>
</dbReference>
<proteinExistence type="inferred from homology"/>
<protein>
    <submittedName>
        <fullName evidence="4">Phosphonate ABC transporter substrate-binding protein</fullName>
    </submittedName>
</protein>
<organism evidence="4 5">
    <name type="scientific">Caldimonas aquatica</name>
    <dbReference type="NCBI Taxonomy" id="376175"/>
    <lineage>
        <taxon>Bacteria</taxon>
        <taxon>Pseudomonadati</taxon>
        <taxon>Pseudomonadota</taxon>
        <taxon>Betaproteobacteria</taxon>
        <taxon>Burkholderiales</taxon>
        <taxon>Sphaerotilaceae</taxon>
        <taxon>Caldimonas</taxon>
    </lineage>
</organism>
<feature type="signal peptide" evidence="3">
    <location>
        <begin position="1"/>
        <end position="23"/>
    </location>
</feature>
<dbReference type="Proteomes" id="UP001163266">
    <property type="component" value="Chromosome"/>
</dbReference>
<keyword evidence="2 3" id="KW-0732">Signal</keyword>
<dbReference type="NCBIfam" id="TIGR01098">
    <property type="entry name" value="3A0109s03R"/>
    <property type="match status" value="1"/>
</dbReference>
<evidence type="ECO:0000313" key="4">
    <source>
        <dbReference type="EMBL" id="UZD54487.1"/>
    </source>
</evidence>
<dbReference type="InterPro" id="IPR017797">
    <property type="entry name" value="Phosphnate-bd"/>
</dbReference>
<dbReference type="RefSeq" id="WP_264892055.1">
    <property type="nucleotide sequence ID" value="NZ_CP110257.1"/>
</dbReference>
<evidence type="ECO:0000256" key="1">
    <source>
        <dbReference type="ARBA" id="ARBA00007162"/>
    </source>
</evidence>
<reference evidence="4" key="1">
    <citation type="submission" date="2022-10" db="EMBL/GenBank/DDBJ databases">
        <title>Complete genome sequence of Schlegelella aquatica LMG 23380.</title>
        <authorList>
            <person name="Musilova J."/>
            <person name="Kourilova X."/>
            <person name="Bezdicek M."/>
            <person name="Hermankova K."/>
            <person name="Obruca S."/>
            <person name="Sedlar K."/>
        </authorList>
    </citation>
    <scope>NUCLEOTIDE SEQUENCE</scope>
    <source>
        <strain evidence="4">LMG 23380</strain>
    </source>
</reference>
<dbReference type="PANTHER" id="PTHR35841:SF1">
    <property type="entry name" value="PHOSPHONATES-BINDING PERIPLASMIC PROTEIN"/>
    <property type="match status" value="1"/>
</dbReference>
<sequence length="325" mass="35825">MDRRAFTLTAVALSLGLAASASAQTGEISFGIISTESSQNLKQAWQPLLEDMSRRTGLKINAFFAPDYAGIIEGMRFNKVHLAWMGNKSAMEAVDRSGAEVFAQTVSVDGSMGYYSLLVTHKDSPLNSLEDVIRQRQGLTLGFGDPNSTSGTLVPGYYAFQQHKVDPLKDFKRVVRANHETNLLAAASRQVDVATNNNEAIERLNLTNPAKAKDIKVIWKSPLIPSDPLVWRADLDPAVKARLREFLLGYGKQDAREQAILKVIGFAGFKASSNAQLLPIRQLELARERNRVENDSSLSAEDKQKKLQEIDARLAELQKLVASAR</sequence>
<comment type="similarity">
    <text evidence="1">Belongs to the phosphate/phosphite/phosphonate binding protein family.</text>
</comment>
<evidence type="ECO:0000256" key="3">
    <source>
        <dbReference type="SAM" id="SignalP"/>
    </source>
</evidence>
<dbReference type="Gene3D" id="1.20.58.90">
    <property type="match status" value="1"/>
</dbReference>
<feature type="chain" id="PRO_5046604710" evidence="3">
    <location>
        <begin position="24"/>
        <end position="325"/>
    </location>
</feature>
<evidence type="ECO:0000256" key="2">
    <source>
        <dbReference type="ARBA" id="ARBA00022729"/>
    </source>
</evidence>